<proteinExistence type="predicted"/>
<dbReference type="Proteomes" id="UP000242662">
    <property type="component" value="Unassembled WGS sequence"/>
</dbReference>
<dbReference type="RefSeq" id="WP_090775201.1">
    <property type="nucleotide sequence ID" value="NZ_FMYM01000004.1"/>
</dbReference>
<dbReference type="AlphaFoldDB" id="A0A1G6HLS6"/>
<organism evidence="1 2">
    <name type="scientific">Shouchella lonarensis</name>
    <dbReference type="NCBI Taxonomy" id="1464122"/>
    <lineage>
        <taxon>Bacteria</taxon>
        <taxon>Bacillati</taxon>
        <taxon>Bacillota</taxon>
        <taxon>Bacilli</taxon>
        <taxon>Bacillales</taxon>
        <taxon>Bacillaceae</taxon>
        <taxon>Shouchella</taxon>
    </lineage>
</organism>
<dbReference type="OrthoDB" id="6305173at2"/>
<protein>
    <submittedName>
        <fullName evidence="1">Uncharacterized protein</fullName>
    </submittedName>
</protein>
<accession>A0A1G6HLS6</accession>
<evidence type="ECO:0000313" key="1">
    <source>
        <dbReference type="EMBL" id="SDB95257.1"/>
    </source>
</evidence>
<keyword evidence="2" id="KW-1185">Reference proteome</keyword>
<sequence>MNLSMCRGREEKVVRMREKLKEKLQADLFNRIKLLCVERHQEFWGQSESELREKVCAWGEEVFSAYVALKEGQRFVFVFLSDYPGRHCDFWQVHVPLGASSLELVGEMQTTKCTYAGDGEFKMKAFATIYADE</sequence>
<name>A0A1G6HLS6_9BACI</name>
<gene>
    <name evidence="1" type="ORF">SAMN05421737_10470</name>
</gene>
<evidence type="ECO:0000313" key="2">
    <source>
        <dbReference type="Proteomes" id="UP000242662"/>
    </source>
</evidence>
<reference evidence="2" key="1">
    <citation type="submission" date="2016-09" db="EMBL/GenBank/DDBJ databases">
        <authorList>
            <person name="Varghese N."/>
            <person name="Submissions S."/>
        </authorList>
    </citation>
    <scope>NUCLEOTIDE SEQUENCE [LARGE SCALE GENOMIC DNA]</scope>
    <source>
        <strain evidence="2">25nlg</strain>
    </source>
</reference>
<dbReference type="EMBL" id="FMYM01000004">
    <property type="protein sequence ID" value="SDB95257.1"/>
    <property type="molecule type" value="Genomic_DNA"/>
</dbReference>